<evidence type="ECO:0000256" key="1">
    <source>
        <dbReference type="SAM" id="MobiDB-lite"/>
    </source>
</evidence>
<feature type="compositionally biased region" description="Basic residues" evidence="1">
    <location>
        <begin position="152"/>
        <end position="168"/>
    </location>
</feature>
<evidence type="ECO:0000313" key="2">
    <source>
        <dbReference type="EMBL" id="KAF2403383.1"/>
    </source>
</evidence>
<sequence>MILGDWENGERGWLMEGHGVAPFHLPKISSSFQVPSFDIISLFLLYSLSPPSIPTLFTSKSLSHISLSIVPSFTRLSSPESTHTHPHPSRPLNPSHPTAWRLGTSSRNATSAHRPLCPRSSRIGSTPVAPGRISRSARANVSSSAAASAHLNSRRMRQQRTLRSGWRK</sequence>
<feature type="compositionally biased region" description="Low complexity" evidence="1">
    <location>
        <begin position="132"/>
        <end position="151"/>
    </location>
</feature>
<dbReference type="Proteomes" id="UP000799640">
    <property type="component" value="Unassembled WGS sequence"/>
</dbReference>
<feature type="region of interest" description="Disordered" evidence="1">
    <location>
        <begin position="76"/>
        <end position="168"/>
    </location>
</feature>
<dbReference type="EMBL" id="ML996689">
    <property type="protein sequence ID" value="KAF2403383.1"/>
    <property type="molecule type" value="Genomic_DNA"/>
</dbReference>
<reference evidence="2" key="1">
    <citation type="journal article" date="2020" name="Stud. Mycol.">
        <title>101 Dothideomycetes genomes: a test case for predicting lifestyles and emergence of pathogens.</title>
        <authorList>
            <person name="Haridas S."/>
            <person name="Albert R."/>
            <person name="Binder M."/>
            <person name="Bloem J."/>
            <person name="Labutti K."/>
            <person name="Salamov A."/>
            <person name="Andreopoulos B."/>
            <person name="Baker S."/>
            <person name="Barry K."/>
            <person name="Bills G."/>
            <person name="Bluhm B."/>
            <person name="Cannon C."/>
            <person name="Castanera R."/>
            <person name="Culley D."/>
            <person name="Daum C."/>
            <person name="Ezra D."/>
            <person name="Gonzalez J."/>
            <person name="Henrissat B."/>
            <person name="Kuo A."/>
            <person name="Liang C."/>
            <person name="Lipzen A."/>
            <person name="Lutzoni F."/>
            <person name="Magnuson J."/>
            <person name="Mondo S."/>
            <person name="Nolan M."/>
            <person name="Ohm R."/>
            <person name="Pangilinan J."/>
            <person name="Park H.-J."/>
            <person name="Ramirez L."/>
            <person name="Alfaro M."/>
            <person name="Sun H."/>
            <person name="Tritt A."/>
            <person name="Yoshinaga Y."/>
            <person name="Zwiers L.-H."/>
            <person name="Turgeon B."/>
            <person name="Goodwin S."/>
            <person name="Spatafora J."/>
            <person name="Crous P."/>
            <person name="Grigoriev I."/>
        </authorList>
    </citation>
    <scope>NUCLEOTIDE SEQUENCE</scope>
    <source>
        <strain evidence="2">CBS 262.69</strain>
    </source>
</reference>
<name>A0A6G1I502_9PEZI</name>
<gene>
    <name evidence="2" type="ORF">EJ06DRAFT_275482</name>
</gene>
<evidence type="ECO:0000313" key="3">
    <source>
        <dbReference type="Proteomes" id="UP000799640"/>
    </source>
</evidence>
<proteinExistence type="predicted"/>
<protein>
    <submittedName>
        <fullName evidence="2">Uncharacterized protein</fullName>
    </submittedName>
</protein>
<accession>A0A6G1I502</accession>
<dbReference type="AlphaFoldDB" id="A0A6G1I502"/>
<organism evidence="2 3">
    <name type="scientific">Trichodelitschia bisporula</name>
    <dbReference type="NCBI Taxonomy" id="703511"/>
    <lineage>
        <taxon>Eukaryota</taxon>
        <taxon>Fungi</taxon>
        <taxon>Dikarya</taxon>
        <taxon>Ascomycota</taxon>
        <taxon>Pezizomycotina</taxon>
        <taxon>Dothideomycetes</taxon>
        <taxon>Dothideomycetes incertae sedis</taxon>
        <taxon>Phaeotrichales</taxon>
        <taxon>Phaeotrichaceae</taxon>
        <taxon>Trichodelitschia</taxon>
    </lineage>
</organism>
<keyword evidence="3" id="KW-1185">Reference proteome</keyword>